<keyword evidence="3" id="KW-0812">Transmembrane</keyword>
<dbReference type="GO" id="GO:0044341">
    <property type="term" value="P:sodium-dependent phosphate transport"/>
    <property type="evidence" value="ECO:0007669"/>
    <property type="project" value="InterPro"/>
</dbReference>
<evidence type="ECO:0000313" key="8">
    <source>
        <dbReference type="Proteomes" id="UP000593915"/>
    </source>
</evidence>
<dbReference type="Pfam" id="PF02690">
    <property type="entry name" value="Na_Pi_cotrans"/>
    <property type="match status" value="2"/>
</dbReference>
<organism evidence="7 8">
    <name type="scientific">Treponema pedis</name>
    <dbReference type="NCBI Taxonomy" id="409322"/>
    <lineage>
        <taxon>Bacteria</taxon>
        <taxon>Pseudomonadati</taxon>
        <taxon>Spirochaetota</taxon>
        <taxon>Spirochaetia</taxon>
        <taxon>Spirochaetales</taxon>
        <taxon>Treponemataceae</taxon>
        <taxon>Treponema</taxon>
    </lineage>
</organism>
<keyword evidence="4" id="KW-1133">Transmembrane helix</keyword>
<keyword evidence="2" id="KW-1003">Cell membrane</keyword>
<dbReference type="SUPFAM" id="SSF109755">
    <property type="entry name" value="PhoU-like"/>
    <property type="match status" value="1"/>
</dbReference>
<evidence type="ECO:0000256" key="3">
    <source>
        <dbReference type="ARBA" id="ARBA00022692"/>
    </source>
</evidence>
<evidence type="ECO:0000313" key="7">
    <source>
        <dbReference type="EMBL" id="QOW61873.1"/>
    </source>
</evidence>
<dbReference type="InterPro" id="IPR038078">
    <property type="entry name" value="PhoU-like_sf"/>
</dbReference>
<keyword evidence="5" id="KW-0472">Membrane</keyword>
<evidence type="ECO:0000256" key="5">
    <source>
        <dbReference type="ARBA" id="ARBA00023136"/>
    </source>
</evidence>
<dbReference type="GO" id="GO:0005436">
    <property type="term" value="F:sodium:phosphate symporter activity"/>
    <property type="evidence" value="ECO:0007669"/>
    <property type="project" value="InterPro"/>
</dbReference>
<dbReference type="NCBIfam" id="TIGR00704">
    <property type="entry name" value="NaPi_cotrn_rel"/>
    <property type="match status" value="1"/>
</dbReference>
<dbReference type="Gene3D" id="1.20.58.220">
    <property type="entry name" value="Phosphate transport system protein phou homolog 2, domain 2"/>
    <property type="match status" value="1"/>
</dbReference>
<dbReference type="NCBIfam" id="NF037997">
    <property type="entry name" value="Na_Pi_symport"/>
    <property type="match status" value="1"/>
</dbReference>
<dbReference type="GO" id="GO:0005886">
    <property type="term" value="C:plasma membrane"/>
    <property type="evidence" value="ECO:0007669"/>
    <property type="project" value="UniProtKB-SubCell"/>
</dbReference>
<proteinExistence type="predicted"/>
<reference evidence="7 8" key="1">
    <citation type="submission" date="2020-09" db="EMBL/GenBank/DDBJ databases">
        <title>Characterization of Treponema spp. from bovine digital dermatitis in Korea.</title>
        <authorList>
            <person name="Espiritu H.M."/>
            <person name="Cho Y.I."/>
            <person name="Mamuad L."/>
        </authorList>
    </citation>
    <scope>NUCLEOTIDE SEQUENCE [LARGE SCALE GENOMIC DNA]</scope>
    <source>
        <strain evidence="7 8">KS1</strain>
    </source>
</reference>
<dbReference type="Pfam" id="PF01895">
    <property type="entry name" value="PhoU"/>
    <property type="match status" value="2"/>
</dbReference>
<dbReference type="PANTHER" id="PTHR10010:SF46">
    <property type="entry name" value="SODIUM-DEPENDENT PHOSPHATE TRANSPORT PROTEIN 2B"/>
    <property type="match status" value="1"/>
</dbReference>
<dbReference type="InterPro" id="IPR003841">
    <property type="entry name" value="Na/Pi_transpt"/>
</dbReference>
<dbReference type="InterPro" id="IPR026022">
    <property type="entry name" value="PhoU_dom"/>
</dbReference>
<sequence>MAVVSLLFRMLGSLGLILYGMKMMSDGIQKSAGESLHRTLNFMTGNRFFAVLTGIIVTGIVQSSGATTVMTVSFVNAGMLSLQQAIGVIFGANIGTTVTAWIVSLIGFKFSIASISIPAFGIGYFLTFFKKLKKDSLGEAVMGFSLLFSGLDFLASAVPQISGAELAFLAVFKQSGILSIIVGILVGLLLTMLLHSSSATTAVLLTMAHGGVVGWEFSAAVVLGSNVGSTIDAVLAAIGTKLNARRAATVHVLFNVAGSILVLIFFRPFLALVDIMFGSGPSVSNITTRIAVFHTMFNVVNTIIALPFVNQIAAFVCLLIKPKENEEPAKYVLQFQAPSIKESAEAYILSAEAEIVKMSSIVREMFTLLRSLLLKESNLSRESVVKLLTEKEDYTDQMQEELSAYLIKTSRLSLSDRQEKNVRLMLGIVDDIENITDQIYELGLFINKSIQLKMPISQEDMNKLLPYMGMVNQFIHFVHDHLNKPLAAEQLAIAEEMEDSIDSMRQQLKRLARSRLEKGANVKAELLYIDMVRNLEKIGDYAFSISRALAETE</sequence>
<gene>
    <name evidence="7" type="ORF">IFE08_05795</name>
</gene>
<dbReference type="InterPro" id="IPR004633">
    <property type="entry name" value="NaPi_cotrn-rel/YqeW-like"/>
</dbReference>
<dbReference type="EMBL" id="CP061839">
    <property type="protein sequence ID" value="QOW61873.1"/>
    <property type="molecule type" value="Genomic_DNA"/>
</dbReference>
<feature type="domain" description="PhoU" evidence="6">
    <location>
        <begin position="494"/>
        <end position="547"/>
    </location>
</feature>
<protein>
    <submittedName>
        <fullName evidence="7">Na/Pi cotransporter family protein</fullName>
    </submittedName>
</protein>
<accession>A0A7S6WR79</accession>
<comment type="subcellular location">
    <subcellularLocation>
        <location evidence="1">Cell membrane</location>
        <topology evidence="1">Multi-pass membrane protein</topology>
    </subcellularLocation>
</comment>
<evidence type="ECO:0000256" key="2">
    <source>
        <dbReference type="ARBA" id="ARBA00022475"/>
    </source>
</evidence>
<dbReference type="AlphaFoldDB" id="A0A7S6WR79"/>
<evidence type="ECO:0000256" key="1">
    <source>
        <dbReference type="ARBA" id="ARBA00004651"/>
    </source>
</evidence>
<evidence type="ECO:0000259" key="6">
    <source>
        <dbReference type="Pfam" id="PF01895"/>
    </source>
</evidence>
<feature type="domain" description="PhoU" evidence="6">
    <location>
        <begin position="355"/>
        <end position="441"/>
    </location>
</feature>
<dbReference type="GeneID" id="301090097"/>
<evidence type="ECO:0000256" key="4">
    <source>
        <dbReference type="ARBA" id="ARBA00022989"/>
    </source>
</evidence>
<dbReference type="PANTHER" id="PTHR10010">
    <property type="entry name" value="SOLUTE CARRIER FAMILY 34 SODIUM PHOSPHATE , MEMBER 2-RELATED"/>
    <property type="match status" value="1"/>
</dbReference>
<name>A0A7S6WR79_9SPIR</name>
<dbReference type="Proteomes" id="UP000593915">
    <property type="component" value="Chromosome"/>
</dbReference>
<dbReference type="RefSeq" id="WP_024465288.1">
    <property type="nucleotide sequence ID" value="NZ_CP045670.1"/>
</dbReference>